<feature type="transmembrane region" description="Helical" evidence="1">
    <location>
        <begin position="68"/>
        <end position="87"/>
    </location>
</feature>
<sequence>MMYRRYTANLDKKMFFFWTSVAVYGIGSAFTATYATGMIKVIQLIQAMAIFGIIYFAGSTVQFAVKNYFLRITLVIYLMYSIFILLHGYEYTYEFTKRLFFSSFIKYFFPLLLLIPKNLKFYSRIFDIIVIYGIAFLLLNLLFMDLVIAHYEENVPQKFTFEGFYKNLGVPLSFLLFTYIYHSKYRNMIAFVVLLAIIGIATYKARRAIMALSVTHMLIFMVIFYIKSNYKLVMSGVLALFIGVLAVYAPKFYQENKYSYFGELNERGLEDTRTGVEVAMARDFEAVDWVIGRGINGRYWCPNIDLNDTSGYRYMIETDYLNIILKGGVIYLGLILLMAIPAAFKAFFFSNNLLSKVAGIWIILWILSLYPLNVFNTDLNHMLFWVCVGIGYSKDMRKMSDENIKEAMST</sequence>
<keyword evidence="1" id="KW-0812">Transmembrane</keyword>
<protein>
    <submittedName>
        <fullName evidence="2">Uncharacterized protein</fullName>
    </submittedName>
</protein>
<keyword evidence="3" id="KW-1185">Reference proteome</keyword>
<feature type="transmembrane region" description="Helical" evidence="1">
    <location>
        <begin position="209"/>
        <end position="226"/>
    </location>
</feature>
<accession>A0ABT8C4S8</accession>
<evidence type="ECO:0000256" key="1">
    <source>
        <dbReference type="SAM" id="Phobius"/>
    </source>
</evidence>
<feature type="transmembrane region" description="Helical" evidence="1">
    <location>
        <begin position="128"/>
        <end position="151"/>
    </location>
</feature>
<keyword evidence="1" id="KW-1133">Transmembrane helix</keyword>
<name>A0ABT8C4S8_9BACT</name>
<dbReference type="EMBL" id="JAUFQS010000003">
    <property type="protein sequence ID" value="MDN3686623.1"/>
    <property type="molecule type" value="Genomic_DNA"/>
</dbReference>
<reference evidence="3" key="1">
    <citation type="journal article" date="2019" name="Int. J. Syst. Evol. Microbiol.">
        <title>The Global Catalogue of Microorganisms (GCM) 10K type strain sequencing project: providing services to taxonomists for standard genome sequencing and annotation.</title>
        <authorList>
            <consortium name="The Broad Institute Genomics Platform"/>
            <consortium name="The Broad Institute Genome Sequencing Center for Infectious Disease"/>
            <person name="Wu L."/>
            <person name="Ma J."/>
        </authorList>
    </citation>
    <scope>NUCLEOTIDE SEQUENCE [LARGE SCALE GENOMIC DNA]</scope>
    <source>
        <strain evidence="3">CECT 7706</strain>
    </source>
</reference>
<feature type="transmembrane region" description="Helical" evidence="1">
    <location>
        <begin position="233"/>
        <end position="253"/>
    </location>
</feature>
<evidence type="ECO:0000313" key="2">
    <source>
        <dbReference type="EMBL" id="MDN3686623.1"/>
    </source>
</evidence>
<feature type="transmembrane region" description="Helical" evidence="1">
    <location>
        <begin position="353"/>
        <end position="372"/>
    </location>
</feature>
<keyword evidence="1" id="KW-0472">Membrane</keyword>
<feature type="transmembrane region" description="Helical" evidence="1">
    <location>
        <begin position="41"/>
        <end position="61"/>
    </location>
</feature>
<dbReference type="RefSeq" id="WP_163384774.1">
    <property type="nucleotide sequence ID" value="NZ_JAUFQS010000003.1"/>
</dbReference>
<evidence type="ECO:0000313" key="3">
    <source>
        <dbReference type="Proteomes" id="UP001236663"/>
    </source>
</evidence>
<gene>
    <name evidence="2" type="ORF">QWZ15_02170</name>
</gene>
<feature type="transmembrane region" description="Helical" evidence="1">
    <location>
        <begin position="188"/>
        <end position="203"/>
    </location>
</feature>
<dbReference type="Proteomes" id="UP001236663">
    <property type="component" value="Unassembled WGS sequence"/>
</dbReference>
<organism evidence="2 3">
    <name type="scientific">Cyclobacterium jeungdonense</name>
    <dbReference type="NCBI Taxonomy" id="708087"/>
    <lineage>
        <taxon>Bacteria</taxon>
        <taxon>Pseudomonadati</taxon>
        <taxon>Bacteroidota</taxon>
        <taxon>Cytophagia</taxon>
        <taxon>Cytophagales</taxon>
        <taxon>Cyclobacteriaceae</taxon>
        <taxon>Cyclobacterium</taxon>
    </lineage>
</organism>
<comment type="caution">
    <text evidence="2">The sequence shown here is derived from an EMBL/GenBank/DDBJ whole genome shotgun (WGS) entry which is preliminary data.</text>
</comment>
<feature type="transmembrane region" description="Helical" evidence="1">
    <location>
        <begin position="323"/>
        <end position="344"/>
    </location>
</feature>
<proteinExistence type="predicted"/>
<feature type="transmembrane region" description="Helical" evidence="1">
    <location>
        <begin position="99"/>
        <end position="116"/>
    </location>
</feature>